<name>A0A2T5IW98_9GAMM</name>
<evidence type="ECO:0000256" key="5">
    <source>
        <dbReference type="ARBA" id="ARBA00023136"/>
    </source>
</evidence>
<dbReference type="AlphaFoldDB" id="A0A2T5IW98"/>
<proteinExistence type="inferred from homology"/>
<evidence type="ECO:0000256" key="6">
    <source>
        <dbReference type="ARBA" id="ARBA00023237"/>
    </source>
</evidence>
<dbReference type="GO" id="GO:0015562">
    <property type="term" value="F:efflux transmembrane transporter activity"/>
    <property type="evidence" value="ECO:0007669"/>
    <property type="project" value="InterPro"/>
</dbReference>
<dbReference type="RefSeq" id="WP_107866465.1">
    <property type="nucleotide sequence ID" value="NZ_QAON01000014.1"/>
</dbReference>
<protein>
    <recommendedName>
        <fullName evidence="7">Protein CyaE</fullName>
    </recommendedName>
</protein>
<feature type="chain" id="PRO_5015574779" description="Protein CyaE" evidence="8">
    <location>
        <begin position="25"/>
        <end position="442"/>
    </location>
</feature>
<dbReference type="Pfam" id="PF02321">
    <property type="entry name" value="OEP"/>
    <property type="match status" value="2"/>
</dbReference>
<evidence type="ECO:0000256" key="4">
    <source>
        <dbReference type="ARBA" id="ARBA00022692"/>
    </source>
</evidence>
<dbReference type="PANTHER" id="PTHR30026:SF20">
    <property type="entry name" value="OUTER MEMBRANE PROTEIN TOLC"/>
    <property type="match status" value="1"/>
</dbReference>
<keyword evidence="2 7" id="KW-0813">Transport</keyword>
<keyword evidence="4" id="KW-0812">Transmembrane</keyword>
<evidence type="ECO:0000313" key="10">
    <source>
        <dbReference type="Proteomes" id="UP000244223"/>
    </source>
</evidence>
<dbReference type="GO" id="GO:0031640">
    <property type="term" value="P:killing of cells of another organism"/>
    <property type="evidence" value="ECO:0007669"/>
    <property type="project" value="UniProtKB-KW"/>
</dbReference>
<dbReference type="InterPro" id="IPR003423">
    <property type="entry name" value="OMP_efflux"/>
</dbReference>
<comment type="subcellular location">
    <subcellularLocation>
        <location evidence="7">Cell outer membrane</location>
        <topology evidence="7">Peripheral membrane protein</topology>
    </subcellularLocation>
</comment>
<dbReference type="SUPFAM" id="SSF56954">
    <property type="entry name" value="Outer membrane efflux proteins (OEP)"/>
    <property type="match status" value="1"/>
</dbReference>
<dbReference type="InterPro" id="IPR028351">
    <property type="entry name" value="CyaE"/>
</dbReference>
<dbReference type="OrthoDB" id="6395775at2"/>
<organism evidence="9 10">
    <name type="scientific">Agitococcus lubricus</name>
    <dbReference type="NCBI Taxonomy" id="1077255"/>
    <lineage>
        <taxon>Bacteria</taxon>
        <taxon>Pseudomonadati</taxon>
        <taxon>Pseudomonadota</taxon>
        <taxon>Gammaproteobacteria</taxon>
        <taxon>Moraxellales</taxon>
        <taxon>Moraxellaceae</taxon>
        <taxon>Agitococcus</taxon>
    </lineage>
</organism>
<evidence type="ECO:0000256" key="1">
    <source>
        <dbReference type="ARBA" id="ARBA00007613"/>
    </source>
</evidence>
<feature type="signal peptide" evidence="8">
    <location>
        <begin position="1"/>
        <end position="24"/>
    </location>
</feature>
<comment type="caution">
    <text evidence="9">The sequence shown here is derived from an EMBL/GenBank/DDBJ whole genome shotgun (WGS) entry which is preliminary data.</text>
</comment>
<dbReference type="GO" id="GO:0015288">
    <property type="term" value="F:porin activity"/>
    <property type="evidence" value="ECO:0007669"/>
    <property type="project" value="TreeGrafter"/>
</dbReference>
<comment type="function">
    <text evidence="7">CyaE is necessary for transport of calmodulin-sensitive adenylate cyclase-hemolysin (cyclolysin).</text>
</comment>
<sequence length="442" mass="47637">MTKRSPFYWIGLSMMILVTHQANAAQDCQAVLTSPLSLESAVNYGLCHHPQSQHVWAQLAVQKAGLAISQDSNKPALSLQASTANTWQAGDSQSSMSLQAQLNYLLFDFGERKASQQQARYLLDAAQLMLDTTIQSLSKDIVTAYLAVLKVQAQIDAKQRAVTAAQQTYRDAEARYQVGSGTPLEVVQAKAALAQTQLVLIQTQSQLANSRGALALAIGLSPPKLPALSPITNLYTPNSLTEQQLSQWLQQSQQHSDIRIEQANLEAAKQAVLTARSANKPSVSLSANSGWQDRDGSAQDSTGLALNLTVPLDIGGAKQARIQQALAKQQAQEASLLASQQQVEQTVWQAFYELQAAVATIHAAQESVASSDKALKVALARYQMGLSTMLDVLNAQSVLANSQLQQVNAQYDGLTARVALSYRLGESLQPTIQQFSTEPSAP</sequence>
<keyword evidence="7" id="KW-0204">Cytolysis</keyword>
<dbReference type="Gene3D" id="1.20.1600.10">
    <property type="entry name" value="Outer membrane efflux proteins (OEP)"/>
    <property type="match status" value="1"/>
</dbReference>
<evidence type="ECO:0000313" key="9">
    <source>
        <dbReference type="EMBL" id="PTQ88161.1"/>
    </source>
</evidence>
<gene>
    <name evidence="9" type="ORF">C8N29_11419</name>
</gene>
<comment type="similarity">
    <text evidence="1 7">Belongs to the outer membrane factor (OMF) (TC 1.B.17) family.</text>
</comment>
<dbReference type="GO" id="GO:0009279">
    <property type="term" value="C:cell outer membrane"/>
    <property type="evidence" value="ECO:0007669"/>
    <property type="project" value="UniProtKB-SubCell"/>
</dbReference>
<dbReference type="PANTHER" id="PTHR30026">
    <property type="entry name" value="OUTER MEMBRANE PROTEIN TOLC"/>
    <property type="match status" value="1"/>
</dbReference>
<evidence type="ECO:0000256" key="7">
    <source>
        <dbReference type="PIRNR" id="PIRNR001892"/>
    </source>
</evidence>
<dbReference type="PIRSF" id="PIRSF001892">
    <property type="entry name" value="CyaE"/>
    <property type="match status" value="1"/>
</dbReference>
<dbReference type="GO" id="GO:1990281">
    <property type="term" value="C:efflux pump complex"/>
    <property type="evidence" value="ECO:0007669"/>
    <property type="project" value="TreeGrafter"/>
</dbReference>
<keyword evidence="8" id="KW-0732">Signal</keyword>
<keyword evidence="7" id="KW-0354">Hemolysis</keyword>
<keyword evidence="5 7" id="KW-0472">Membrane</keyword>
<keyword evidence="10" id="KW-1185">Reference proteome</keyword>
<evidence type="ECO:0000256" key="2">
    <source>
        <dbReference type="ARBA" id="ARBA00022448"/>
    </source>
</evidence>
<accession>A0A2T5IW98</accession>
<dbReference type="Proteomes" id="UP000244223">
    <property type="component" value="Unassembled WGS sequence"/>
</dbReference>
<keyword evidence="3" id="KW-1134">Transmembrane beta strand</keyword>
<keyword evidence="6 7" id="KW-0998">Cell outer membrane</keyword>
<dbReference type="EMBL" id="QAON01000014">
    <property type="protein sequence ID" value="PTQ88161.1"/>
    <property type="molecule type" value="Genomic_DNA"/>
</dbReference>
<dbReference type="InterPro" id="IPR051906">
    <property type="entry name" value="TolC-like"/>
</dbReference>
<evidence type="ECO:0000256" key="8">
    <source>
        <dbReference type="SAM" id="SignalP"/>
    </source>
</evidence>
<evidence type="ECO:0000256" key="3">
    <source>
        <dbReference type="ARBA" id="ARBA00022452"/>
    </source>
</evidence>
<reference evidence="9 10" key="1">
    <citation type="submission" date="2018-04" db="EMBL/GenBank/DDBJ databases">
        <title>Genomic Encyclopedia of Archaeal and Bacterial Type Strains, Phase II (KMG-II): from individual species to whole genera.</title>
        <authorList>
            <person name="Goeker M."/>
        </authorList>
    </citation>
    <scope>NUCLEOTIDE SEQUENCE [LARGE SCALE GENOMIC DNA]</scope>
    <source>
        <strain evidence="9 10">DSM 5822</strain>
    </source>
</reference>